<proteinExistence type="predicted"/>
<evidence type="ECO:0000313" key="5">
    <source>
        <dbReference type="Proteomes" id="UP000677803"/>
    </source>
</evidence>
<evidence type="ECO:0000313" key="4">
    <source>
        <dbReference type="EMBL" id="CAG5958508.1"/>
    </source>
</evidence>
<dbReference type="OrthoDB" id="8959856at2759"/>
<accession>A0A8S4BI64</accession>
<feature type="transmembrane region" description="Helical" evidence="3">
    <location>
        <begin position="534"/>
        <end position="553"/>
    </location>
</feature>
<keyword evidence="3" id="KW-0812">Transmembrane</keyword>
<keyword evidence="3" id="KW-0472">Membrane</keyword>
<evidence type="ECO:0000256" key="3">
    <source>
        <dbReference type="SAM" id="Phobius"/>
    </source>
</evidence>
<dbReference type="InterPro" id="IPR042398">
    <property type="entry name" value="BCL2L13"/>
</dbReference>
<feature type="coiled-coil region" evidence="1">
    <location>
        <begin position="66"/>
        <end position="93"/>
    </location>
</feature>
<reference evidence="4" key="1">
    <citation type="submission" date="2021-05" db="EMBL/GenBank/DDBJ databases">
        <authorList>
            <person name="Tigano A."/>
        </authorList>
    </citation>
    <scope>NUCLEOTIDE SEQUENCE</scope>
</reference>
<feature type="compositionally biased region" description="Low complexity" evidence="2">
    <location>
        <begin position="464"/>
        <end position="479"/>
    </location>
</feature>
<dbReference type="GO" id="GO:0006915">
    <property type="term" value="P:apoptotic process"/>
    <property type="evidence" value="ECO:0007669"/>
    <property type="project" value="InterPro"/>
</dbReference>
<protein>
    <submittedName>
        <fullName evidence="4">(Atlantic silverside) hypothetical protein</fullName>
    </submittedName>
</protein>
<gene>
    <name evidence="4" type="ORF">MMEN_LOCUS15319</name>
</gene>
<feature type="region of interest" description="Disordered" evidence="2">
    <location>
        <begin position="234"/>
        <end position="330"/>
    </location>
</feature>
<dbReference type="Proteomes" id="UP000677803">
    <property type="component" value="Unassembled WGS sequence"/>
</dbReference>
<feature type="compositionally biased region" description="Acidic residues" evidence="2">
    <location>
        <begin position="318"/>
        <end position="327"/>
    </location>
</feature>
<keyword evidence="3" id="KW-1133">Transmembrane helix</keyword>
<dbReference type="GO" id="GO:0005739">
    <property type="term" value="C:mitochondrion"/>
    <property type="evidence" value="ECO:0007669"/>
    <property type="project" value="TreeGrafter"/>
</dbReference>
<feature type="compositionally biased region" description="Pro residues" evidence="2">
    <location>
        <begin position="240"/>
        <end position="249"/>
    </location>
</feature>
<dbReference type="GO" id="GO:0042981">
    <property type="term" value="P:regulation of apoptotic process"/>
    <property type="evidence" value="ECO:0007669"/>
    <property type="project" value="InterPro"/>
</dbReference>
<feature type="compositionally biased region" description="Low complexity" evidence="2">
    <location>
        <begin position="387"/>
        <end position="402"/>
    </location>
</feature>
<sequence>MNVSDSLTQVSSMAASGPTSGASIPASVPEGFHYETKYVVLSYLGMLPVDRSHAPASDRGDAGTQREKARAIREQIEEELRQLEDDIAASFSSTGFDRHTSPVFSPADPDSSVEDCLAAVGDRVGRDLDAYLPEAVQTLLTGPLDYQKFRSATLDLATHTQEGWSKVLVPLVLLQALQNQGQPLATLLHLGLRCLEEDEAHRIVQQGGWGDLFSLVSEEERSGTIAEDSNDIYILSGEQPPSPPGPPSPLLGAGSGGGDGERSSWQTESLAGSESWAPVGAMDPEDLKSLDGAEGAALAEERSENNSSNSDIVHVEREEAELLEEGGEGGLIEDSMMSVLGTESDLAALRAEFGDPAPPPAAAPDRSEPTPPASLISLEEAVVIETPASLSAEPSLLSSEPELLPPDPEPEPAAPSPVPALEPEPEPEPAPPAPPQAAAPPTVEDVASEPEPEPEPVKVPEQKAAAVTTATAPPAEEPLVAPPESPPTEALSAHLEVPAVEASTGAPVEVPVEEAPVKEAPPAPAEEEEEQLSLLLYGGAALLLLAAVALGVLRLRSR</sequence>
<comment type="caution">
    <text evidence="4">The sequence shown here is derived from an EMBL/GenBank/DDBJ whole genome shotgun (WGS) entry which is preliminary data.</text>
</comment>
<organism evidence="4 5">
    <name type="scientific">Menidia menidia</name>
    <name type="common">Atlantic silverside</name>
    <dbReference type="NCBI Taxonomy" id="238744"/>
    <lineage>
        <taxon>Eukaryota</taxon>
        <taxon>Metazoa</taxon>
        <taxon>Chordata</taxon>
        <taxon>Craniata</taxon>
        <taxon>Vertebrata</taxon>
        <taxon>Euteleostomi</taxon>
        <taxon>Actinopterygii</taxon>
        <taxon>Neopterygii</taxon>
        <taxon>Teleostei</taxon>
        <taxon>Neoteleostei</taxon>
        <taxon>Acanthomorphata</taxon>
        <taxon>Ovalentaria</taxon>
        <taxon>Atherinomorphae</taxon>
        <taxon>Atheriniformes</taxon>
        <taxon>Atherinopsidae</taxon>
        <taxon>Menidiinae</taxon>
        <taxon>Menidia</taxon>
    </lineage>
</organism>
<dbReference type="PANTHER" id="PTHR15758">
    <property type="entry name" value="BCL-2-LIKE PROTEIN 13"/>
    <property type="match status" value="1"/>
</dbReference>
<feature type="region of interest" description="Disordered" evidence="2">
    <location>
        <begin position="1"/>
        <end position="23"/>
    </location>
</feature>
<feature type="compositionally biased region" description="Low complexity" evidence="2">
    <location>
        <begin position="506"/>
        <end position="518"/>
    </location>
</feature>
<keyword evidence="1" id="KW-0175">Coiled coil</keyword>
<dbReference type="PANTHER" id="PTHR15758:SF2">
    <property type="entry name" value="BCL-2-LIKE PROTEIN 13"/>
    <property type="match status" value="1"/>
</dbReference>
<keyword evidence="5" id="KW-1185">Reference proteome</keyword>
<dbReference type="AlphaFoldDB" id="A0A8S4BI64"/>
<name>A0A8S4BI64_9TELE</name>
<evidence type="ECO:0000256" key="1">
    <source>
        <dbReference type="SAM" id="Coils"/>
    </source>
</evidence>
<feature type="compositionally biased region" description="Pro residues" evidence="2">
    <location>
        <begin position="403"/>
        <end position="438"/>
    </location>
</feature>
<feature type="compositionally biased region" description="Polar residues" evidence="2">
    <location>
        <begin position="263"/>
        <end position="272"/>
    </location>
</feature>
<dbReference type="SUPFAM" id="SSF56854">
    <property type="entry name" value="Bcl-2 inhibitors of programmed cell death"/>
    <property type="match status" value="1"/>
</dbReference>
<dbReference type="EMBL" id="CAJRST010022223">
    <property type="protein sequence ID" value="CAG5958508.1"/>
    <property type="molecule type" value="Genomic_DNA"/>
</dbReference>
<feature type="compositionally biased region" description="Polar residues" evidence="2">
    <location>
        <begin position="1"/>
        <end position="22"/>
    </location>
</feature>
<feature type="region of interest" description="Disordered" evidence="2">
    <location>
        <begin position="347"/>
        <end position="526"/>
    </location>
</feature>
<dbReference type="GO" id="GO:0016020">
    <property type="term" value="C:membrane"/>
    <property type="evidence" value="ECO:0007669"/>
    <property type="project" value="TreeGrafter"/>
</dbReference>
<dbReference type="InterPro" id="IPR036834">
    <property type="entry name" value="Bcl-2-like_sf"/>
</dbReference>
<evidence type="ECO:0000256" key="2">
    <source>
        <dbReference type="SAM" id="MobiDB-lite"/>
    </source>
</evidence>